<dbReference type="EMBL" id="FOEL01000013">
    <property type="protein sequence ID" value="SER28201.1"/>
    <property type="molecule type" value="Genomic_DNA"/>
</dbReference>
<protein>
    <submittedName>
        <fullName evidence="1">Uncharacterized protein</fullName>
    </submittedName>
</protein>
<name>A0A1H9MX97_9BACI</name>
<accession>A0A1H9MX97</accession>
<dbReference type="RefSeq" id="WP_008174324.1">
    <property type="nucleotide sequence ID" value="NZ_BJOM01000001.1"/>
</dbReference>
<comment type="caution">
    <text evidence="1">The sequence shown here is derived from an EMBL/GenBank/DDBJ whole genome shotgun (WGS) entry which is preliminary data.</text>
</comment>
<evidence type="ECO:0000313" key="1">
    <source>
        <dbReference type="EMBL" id="SER28201.1"/>
    </source>
</evidence>
<dbReference type="NCBIfam" id="NF041642">
    <property type="entry name" value="RAxF_45"/>
    <property type="match status" value="1"/>
</dbReference>
<reference evidence="1 2" key="1">
    <citation type="submission" date="2016-10" db="EMBL/GenBank/DDBJ databases">
        <authorList>
            <person name="Varghese N."/>
            <person name="Submissions S."/>
        </authorList>
    </citation>
    <scope>NUCLEOTIDE SEQUENCE [LARGE SCALE GENOMIC DNA]</scope>
    <source>
        <strain evidence="1 2">TC-13</strain>
    </source>
</reference>
<organism evidence="1 2">
    <name type="scientific">Lysinibacillus fusiformis</name>
    <dbReference type="NCBI Taxonomy" id="28031"/>
    <lineage>
        <taxon>Bacteria</taxon>
        <taxon>Bacillati</taxon>
        <taxon>Bacillota</taxon>
        <taxon>Bacilli</taxon>
        <taxon>Bacillales</taxon>
        <taxon>Bacillaceae</taxon>
        <taxon>Lysinibacillus</taxon>
    </lineage>
</organism>
<evidence type="ECO:0000313" key="2">
    <source>
        <dbReference type="Proteomes" id="UP000199410"/>
    </source>
</evidence>
<proteinExistence type="predicted"/>
<sequence length="46" mass="5115">MNKNATDTCIKVDTAMYFARVITFDFANNGIGLSIFKQNQITNVAN</sequence>
<dbReference type="Proteomes" id="UP000199410">
    <property type="component" value="Unassembled WGS sequence"/>
</dbReference>
<dbReference type="InterPro" id="IPR048146">
    <property type="entry name" value="RAxF_45-like"/>
</dbReference>
<gene>
    <name evidence="1" type="ORF">SAMN02787113_03408</name>
</gene>
<dbReference type="GeneID" id="62345821"/>
<dbReference type="AlphaFoldDB" id="A0A1H9MX97"/>